<feature type="compositionally biased region" description="Low complexity" evidence="2">
    <location>
        <begin position="277"/>
        <end position="288"/>
    </location>
</feature>
<feature type="compositionally biased region" description="Basic and acidic residues" evidence="2">
    <location>
        <begin position="178"/>
        <end position="190"/>
    </location>
</feature>
<accession>A0AAQ3Q1T6</accession>
<name>A0AAQ3Q1T6_9LILI</name>
<feature type="domain" description="C2H2-type" evidence="3">
    <location>
        <begin position="89"/>
        <end position="111"/>
    </location>
</feature>
<dbReference type="EMBL" id="CP136890">
    <property type="protein sequence ID" value="WOK94778.1"/>
    <property type="molecule type" value="Genomic_DNA"/>
</dbReference>
<feature type="compositionally biased region" description="Basic and acidic residues" evidence="2">
    <location>
        <begin position="304"/>
        <end position="320"/>
    </location>
</feature>
<organism evidence="4 5">
    <name type="scientific">Canna indica</name>
    <name type="common">Indian-shot</name>
    <dbReference type="NCBI Taxonomy" id="4628"/>
    <lineage>
        <taxon>Eukaryota</taxon>
        <taxon>Viridiplantae</taxon>
        <taxon>Streptophyta</taxon>
        <taxon>Embryophyta</taxon>
        <taxon>Tracheophyta</taxon>
        <taxon>Spermatophyta</taxon>
        <taxon>Magnoliopsida</taxon>
        <taxon>Liliopsida</taxon>
        <taxon>Zingiberales</taxon>
        <taxon>Cannaceae</taxon>
        <taxon>Canna</taxon>
    </lineage>
</organism>
<dbReference type="Proteomes" id="UP001327560">
    <property type="component" value="Chromosome 1"/>
</dbReference>
<evidence type="ECO:0000256" key="1">
    <source>
        <dbReference type="PROSITE-ProRule" id="PRU00042"/>
    </source>
</evidence>
<dbReference type="PANTHER" id="PTHR47591">
    <property type="entry name" value="ZINC FINGER PROTEIN ZAT2-RELATED"/>
    <property type="match status" value="1"/>
</dbReference>
<evidence type="ECO:0000259" key="3">
    <source>
        <dbReference type="PROSITE" id="PS50157"/>
    </source>
</evidence>
<dbReference type="GO" id="GO:0008270">
    <property type="term" value="F:zinc ion binding"/>
    <property type="evidence" value="ECO:0007669"/>
    <property type="project" value="UniProtKB-KW"/>
</dbReference>
<dbReference type="Pfam" id="PF13912">
    <property type="entry name" value="zf-C2H2_6"/>
    <property type="match status" value="2"/>
</dbReference>
<keyword evidence="5" id="KW-1185">Reference proteome</keyword>
<dbReference type="PANTHER" id="PTHR47591:SF1">
    <property type="entry name" value="ZINC FINGER PROTEIN ZAT2-RELATED"/>
    <property type="match status" value="1"/>
</dbReference>
<reference evidence="4 5" key="1">
    <citation type="submission" date="2023-10" db="EMBL/GenBank/DDBJ databases">
        <title>Chromosome-scale genome assembly provides insights into flower coloration mechanisms of Canna indica.</title>
        <authorList>
            <person name="Li C."/>
        </authorList>
    </citation>
    <scope>NUCLEOTIDE SEQUENCE [LARGE SCALE GENOMIC DNA]</scope>
    <source>
        <tissue evidence="4">Flower</tissue>
    </source>
</reference>
<keyword evidence="1" id="KW-0862">Zinc</keyword>
<dbReference type="SUPFAM" id="SSF57667">
    <property type="entry name" value="beta-beta-alpha zinc fingers"/>
    <property type="match status" value="1"/>
</dbReference>
<evidence type="ECO:0000256" key="2">
    <source>
        <dbReference type="SAM" id="MobiDB-lite"/>
    </source>
</evidence>
<dbReference type="PROSITE" id="PS50157">
    <property type="entry name" value="ZINC_FINGER_C2H2_2"/>
    <property type="match status" value="2"/>
</dbReference>
<proteinExistence type="predicted"/>
<dbReference type="PROSITE" id="PS00028">
    <property type="entry name" value="ZINC_FINGER_C2H2_1"/>
    <property type="match status" value="2"/>
</dbReference>
<feature type="region of interest" description="Disordered" evidence="2">
    <location>
        <begin position="1"/>
        <end position="91"/>
    </location>
</feature>
<feature type="compositionally biased region" description="Gly residues" evidence="2">
    <location>
        <begin position="13"/>
        <end position="25"/>
    </location>
</feature>
<feature type="domain" description="C2H2-type" evidence="3">
    <location>
        <begin position="150"/>
        <end position="177"/>
    </location>
</feature>
<protein>
    <recommendedName>
        <fullName evidence="3">C2H2-type domain-containing protein</fullName>
    </recommendedName>
</protein>
<dbReference type="SMART" id="SM00355">
    <property type="entry name" value="ZnF_C2H2"/>
    <property type="match status" value="2"/>
</dbReference>
<keyword evidence="1" id="KW-0863">Zinc-finger</keyword>
<feature type="compositionally biased region" description="Acidic residues" evidence="2">
    <location>
        <begin position="47"/>
        <end position="65"/>
    </location>
</feature>
<gene>
    <name evidence="4" type="ORF">Cni_G03483</name>
</gene>
<sequence>MSAAHGPLLTSQPGGGLSAAGGGAGDDGDDPSRRKPTFPADAAPIFSEEDEDVDGEEEEDGDVADENLPPQEQPRRRRSRPPPVPDGPTQCNVCNKMFNSVKALHGHMRSHPLRDWRGVVPPHMRGPENEVANSLLLLSGQEPEPRKRKFICSSCNREFPTRQALGGHRASHKGQKGCYEKAKEAREYGPRRGRKRSIKNEAAGAGPSGTAKETDQVRLRVVVRRKPTAPVPPPVPRPPEPAPAPEPHALPPALPLPPLPEGSTRITRSRKKLLDLNKPPVSSSESNSGGNGNGNGGASSSSSGKDEEGKKGSPGKQDDA</sequence>
<dbReference type="AlphaFoldDB" id="A0AAQ3Q1T6"/>
<dbReference type="Gene3D" id="3.30.160.60">
    <property type="entry name" value="Classic Zinc Finger"/>
    <property type="match status" value="1"/>
</dbReference>
<feature type="region of interest" description="Disordered" evidence="2">
    <location>
        <begin position="163"/>
        <end position="320"/>
    </location>
</feature>
<evidence type="ECO:0000313" key="5">
    <source>
        <dbReference type="Proteomes" id="UP001327560"/>
    </source>
</evidence>
<keyword evidence="1" id="KW-0479">Metal-binding</keyword>
<dbReference type="InterPro" id="IPR036236">
    <property type="entry name" value="Znf_C2H2_sf"/>
</dbReference>
<evidence type="ECO:0000313" key="4">
    <source>
        <dbReference type="EMBL" id="WOK94778.1"/>
    </source>
</evidence>
<feature type="compositionally biased region" description="Pro residues" evidence="2">
    <location>
        <begin position="229"/>
        <end position="260"/>
    </location>
</feature>
<dbReference type="InterPro" id="IPR013087">
    <property type="entry name" value="Znf_C2H2_type"/>
</dbReference>